<reference evidence="1" key="1">
    <citation type="submission" date="2022-11" db="EMBL/GenBank/DDBJ databases">
        <authorList>
            <person name="Hyden B.L."/>
            <person name="Feng K."/>
            <person name="Yates T."/>
            <person name="Jawdy S."/>
            <person name="Smart L.B."/>
            <person name="Muchero W."/>
        </authorList>
    </citation>
    <scope>NUCLEOTIDE SEQUENCE</scope>
    <source>
        <tissue evidence="1">Shoot tip</tissue>
    </source>
</reference>
<dbReference type="EMBL" id="JAPFFM010000005">
    <property type="protein sequence ID" value="KAJ6761509.1"/>
    <property type="molecule type" value="Genomic_DNA"/>
</dbReference>
<protein>
    <submittedName>
        <fullName evidence="1">TRIHELIX TRANSCRIPTION FACTOR GT-2-LIKE</fullName>
    </submittedName>
</protein>
<evidence type="ECO:0000313" key="2">
    <source>
        <dbReference type="Proteomes" id="UP001151752"/>
    </source>
</evidence>
<dbReference type="PANTHER" id="PTHR21654">
    <property type="entry name" value="FI21293P1"/>
    <property type="match status" value="1"/>
</dbReference>
<reference evidence="1" key="2">
    <citation type="journal article" date="2023" name="Int. J. Mol. Sci.">
        <title>De Novo Assembly and Annotation of 11 Diverse Shrub Willow (Salix) Genomes Reveals Novel Gene Organization in Sex-Linked Regions.</title>
        <authorList>
            <person name="Hyden B."/>
            <person name="Feng K."/>
            <person name="Yates T.B."/>
            <person name="Jawdy S."/>
            <person name="Cereghino C."/>
            <person name="Smart L.B."/>
            <person name="Muchero W."/>
        </authorList>
    </citation>
    <scope>NUCLEOTIDE SEQUENCE</scope>
    <source>
        <tissue evidence="1">Shoot tip</tissue>
    </source>
</reference>
<dbReference type="PANTHER" id="PTHR21654:SF14">
    <property type="entry name" value="TRIHELIX TRANSCRIPTION FACTOR GTL1-LIKE"/>
    <property type="match status" value="1"/>
</dbReference>
<organism evidence="1 2">
    <name type="scientific">Salix koriyanagi</name>
    <dbReference type="NCBI Taxonomy" id="2511006"/>
    <lineage>
        <taxon>Eukaryota</taxon>
        <taxon>Viridiplantae</taxon>
        <taxon>Streptophyta</taxon>
        <taxon>Embryophyta</taxon>
        <taxon>Tracheophyta</taxon>
        <taxon>Spermatophyta</taxon>
        <taxon>Magnoliopsida</taxon>
        <taxon>eudicotyledons</taxon>
        <taxon>Gunneridae</taxon>
        <taxon>Pentapetalae</taxon>
        <taxon>rosids</taxon>
        <taxon>fabids</taxon>
        <taxon>Malpighiales</taxon>
        <taxon>Salicaceae</taxon>
        <taxon>Saliceae</taxon>
        <taxon>Salix</taxon>
    </lineage>
</organism>
<dbReference type="Proteomes" id="UP001151752">
    <property type="component" value="Chromosome 19"/>
</dbReference>
<sequence length="176" mass="20206">MKEVVEKQENLQNKFLEAIEKCEQERIAREEAWKMQELDRIKREHELLVHERAISAAKDAAVLAFLQKFSEQGIPVQLPDNPTVPMKFPDNQTVPVQFSVSARLPKDQAVPVENAVKTHENNSLESFVNMSSSRWPKEEIESLIKIRTYLEFQCQENGPKGTTVGGDINFNEKSRL</sequence>
<proteinExistence type="predicted"/>
<dbReference type="AlphaFoldDB" id="A0A9Q0W6C5"/>
<gene>
    <name evidence="1" type="ORF">OIU74_024207</name>
</gene>
<evidence type="ECO:0000313" key="1">
    <source>
        <dbReference type="EMBL" id="KAJ6761509.1"/>
    </source>
</evidence>
<name>A0A9Q0W6C5_9ROSI</name>
<comment type="caution">
    <text evidence="1">The sequence shown here is derived from an EMBL/GenBank/DDBJ whole genome shotgun (WGS) entry which is preliminary data.</text>
</comment>
<keyword evidence="2" id="KW-1185">Reference proteome</keyword>
<accession>A0A9Q0W6C5</accession>